<proteinExistence type="predicted"/>
<name>A0A2P2KUW0_RHIMU</name>
<accession>A0A2P2KUW0</accession>
<sequence length="51" mass="5832">MKYWLCLCRDSSTSYSLVLRSSLGSSMLRILFFQLLKKPNLFGQTNLGSAR</sequence>
<dbReference type="AlphaFoldDB" id="A0A2P2KUW0"/>
<protein>
    <submittedName>
        <fullName evidence="1">Uncharacterized protein</fullName>
    </submittedName>
</protein>
<organism evidence="1">
    <name type="scientific">Rhizophora mucronata</name>
    <name type="common">Asiatic mangrove</name>
    <dbReference type="NCBI Taxonomy" id="61149"/>
    <lineage>
        <taxon>Eukaryota</taxon>
        <taxon>Viridiplantae</taxon>
        <taxon>Streptophyta</taxon>
        <taxon>Embryophyta</taxon>
        <taxon>Tracheophyta</taxon>
        <taxon>Spermatophyta</taxon>
        <taxon>Magnoliopsida</taxon>
        <taxon>eudicotyledons</taxon>
        <taxon>Gunneridae</taxon>
        <taxon>Pentapetalae</taxon>
        <taxon>rosids</taxon>
        <taxon>fabids</taxon>
        <taxon>Malpighiales</taxon>
        <taxon>Rhizophoraceae</taxon>
        <taxon>Rhizophora</taxon>
    </lineage>
</organism>
<evidence type="ECO:0000313" key="1">
    <source>
        <dbReference type="EMBL" id="MBX09529.1"/>
    </source>
</evidence>
<reference evidence="1" key="1">
    <citation type="submission" date="2018-02" db="EMBL/GenBank/DDBJ databases">
        <title>Rhizophora mucronata_Transcriptome.</title>
        <authorList>
            <person name="Meera S.P."/>
            <person name="Sreeshan A."/>
            <person name="Augustine A."/>
        </authorList>
    </citation>
    <scope>NUCLEOTIDE SEQUENCE</scope>
    <source>
        <tissue evidence="1">Leaf</tissue>
    </source>
</reference>
<dbReference type="EMBL" id="GGEC01029045">
    <property type="protein sequence ID" value="MBX09529.1"/>
    <property type="molecule type" value="Transcribed_RNA"/>
</dbReference>